<evidence type="ECO:0000313" key="2">
    <source>
        <dbReference type="Proteomes" id="UP000023152"/>
    </source>
</evidence>
<dbReference type="OrthoDB" id="2430032at2759"/>
<proteinExistence type="predicted"/>
<dbReference type="PANTHER" id="PTHR22605">
    <property type="entry name" value="RZ-TYPE DOMAIN-CONTAINING PROTEIN"/>
    <property type="match status" value="1"/>
</dbReference>
<dbReference type="GO" id="GO:0016887">
    <property type="term" value="F:ATP hydrolysis activity"/>
    <property type="evidence" value="ECO:0007669"/>
    <property type="project" value="InterPro"/>
</dbReference>
<protein>
    <submittedName>
        <fullName evidence="1">Uncharacterized protein</fullName>
    </submittedName>
</protein>
<name>X6LPJ8_RETFI</name>
<gene>
    <name evidence="1" type="ORF">RFI_34758</name>
</gene>
<organism evidence="1 2">
    <name type="scientific">Reticulomyxa filosa</name>
    <dbReference type="NCBI Taxonomy" id="46433"/>
    <lineage>
        <taxon>Eukaryota</taxon>
        <taxon>Sar</taxon>
        <taxon>Rhizaria</taxon>
        <taxon>Retaria</taxon>
        <taxon>Foraminifera</taxon>
        <taxon>Monothalamids</taxon>
        <taxon>Reticulomyxidae</taxon>
        <taxon>Reticulomyxa</taxon>
    </lineage>
</organism>
<feature type="non-terminal residue" evidence="1">
    <location>
        <position position="1"/>
    </location>
</feature>
<dbReference type="PANTHER" id="PTHR22605:SF1">
    <property type="entry name" value="RZ-TYPE DOMAIN-CONTAINING PROTEIN"/>
    <property type="match status" value="1"/>
</dbReference>
<dbReference type="Proteomes" id="UP000023152">
    <property type="component" value="Unassembled WGS sequence"/>
</dbReference>
<dbReference type="EMBL" id="ASPP01035215">
    <property type="protein sequence ID" value="ETO02660.1"/>
    <property type="molecule type" value="Genomic_DNA"/>
</dbReference>
<dbReference type="GO" id="GO:0004842">
    <property type="term" value="F:ubiquitin-protein transferase activity"/>
    <property type="evidence" value="ECO:0007669"/>
    <property type="project" value="InterPro"/>
</dbReference>
<comment type="caution">
    <text evidence="1">The sequence shown here is derived from an EMBL/GenBank/DDBJ whole genome shotgun (WGS) entry which is preliminary data.</text>
</comment>
<dbReference type="AlphaFoldDB" id="X6LPJ8"/>
<keyword evidence="2" id="KW-1185">Reference proteome</keyword>
<accession>X6LPJ8</accession>
<evidence type="ECO:0000313" key="1">
    <source>
        <dbReference type="EMBL" id="ETO02660.1"/>
    </source>
</evidence>
<reference evidence="1 2" key="1">
    <citation type="journal article" date="2013" name="Curr. Biol.">
        <title>The Genome of the Foraminiferan Reticulomyxa filosa.</title>
        <authorList>
            <person name="Glockner G."/>
            <person name="Hulsmann N."/>
            <person name="Schleicher M."/>
            <person name="Noegel A.A."/>
            <person name="Eichinger L."/>
            <person name="Gallinger C."/>
            <person name="Pawlowski J."/>
            <person name="Sierra R."/>
            <person name="Euteneuer U."/>
            <person name="Pillet L."/>
            <person name="Moustafa A."/>
            <person name="Platzer M."/>
            <person name="Groth M."/>
            <person name="Szafranski K."/>
            <person name="Schliwa M."/>
        </authorList>
    </citation>
    <scope>NUCLEOTIDE SEQUENCE [LARGE SCALE GENOMIC DNA]</scope>
</reference>
<sequence length="284" mass="33365">HSPLKILHQLLEDPKISFVGISNWPLDAAKMNRVIMHQIPPMTTEELTKTALKMMEHYQENLKLCGEELKNEWLKSEIENIAKVYDQVIRTPNAFEPMKKKNFFGARDFYSLVRYQLQSPSYNLSLEGFMRNFGGIPREDLLRNLGDIFYNVLAFSKEEVYKKMSKFTPMYCVQRNLLDTRTNNSKLLGDNYIVSRHCMVISELEHSWQVLLENGILKYDDVFLFKSEFAHDQTSSISDYEHLNKVINCMDTGKRVILYNLDSIYESLYDMLNQRYQKKPSGKN</sequence>
<dbReference type="InterPro" id="IPR031248">
    <property type="entry name" value="RNF213"/>
</dbReference>